<dbReference type="EMBL" id="ASRX01000002">
    <property type="protein sequence ID" value="EYF08887.1"/>
    <property type="molecule type" value="Genomic_DNA"/>
</dbReference>
<name>A0A017TJ13_9BACT</name>
<dbReference type="OrthoDB" id="7064503at2"/>
<accession>A0A017TJ13</accession>
<organism evidence="1 2">
    <name type="scientific">Chondromyces apiculatus DSM 436</name>
    <dbReference type="NCBI Taxonomy" id="1192034"/>
    <lineage>
        <taxon>Bacteria</taxon>
        <taxon>Pseudomonadati</taxon>
        <taxon>Myxococcota</taxon>
        <taxon>Polyangia</taxon>
        <taxon>Polyangiales</taxon>
        <taxon>Polyangiaceae</taxon>
        <taxon>Chondromyces</taxon>
    </lineage>
</organism>
<comment type="caution">
    <text evidence="1">The sequence shown here is derived from an EMBL/GenBank/DDBJ whole genome shotgun (WGS) entry which is preliminary data.</text>
</comment>
<dbReference type="AlphaFoldDB" id="A0A017TJ13"/>
<dbReference type="SUPFAM" id="SSF75005">
    <property type="entry name" value="Arabinanase/levansucrase/invertase"/>
    <property type="match status" value="1"/>
</dbReference>
<reference evidence="1 2" key="1">
    <citation type="submission" date="2013-05" db="EMBL/GenBank/DDBJ databases">
        <title>Genome assembly of Chondromyces apiculatus DSM 436.</title>
        <authorList>
            <person name="Sharma G."/>
            <person name="Khatri I."/>
            <person name="Kaur C."/>
            <person name="Mayilraj S."/>
            <person name="Subramanian S."/>
        </authorList>
    </citation>
    <scope>NUCLEOTIDE SEQUENCE [LARGE SCALE GENOMIC DNA]</scope>
    <source>
        <strain evidence="1 2">DSM 436</strain>
    </source>
</reference>
<dbReference type="eggNOG" id="COG4409">
    <property type="taxonomic scope" value="Bacteria"/>
</dbReference>
<proteinExistence type="predicted"/>
<dbReference type="Gene3D" id="2.115.10.20">
    <property type="entry name" value="Glycosyl hydrolase domain, family 43"/>
    <property type="match status" value="3"/>
</dbReference>
<sequence length="350" mass="37752">MRRELRRTGTATTANGTNLHPDDIVADPFVVFEDGRYRMWLTTVDWSEGTVFDATDRRMGTGYAESPDGLTWDDRHLRSARPGHRAELVLAPGAWDAEGVETVSLARDAGGSWSLFYTGDYPDGAHAIGFARGADDGLHWEREEAPVFVPESPWEQPVCTDPPGCTAKIGGVLEPSFLVDPDTGTQHLWYAAVHVPTADFTMSIGHASRQGEAPWVRAPGPVFDAGPVGAWDEVLVSHTHVIADPGGGYHLFYQGLSAAQNAQCKQEGSCPFYTPGSIGHAFSDDGLTWIRDPEPLLVPDEAAGEGFFVGGPSALVRGDKLELFYFGIASRDDATFLRAHIGKAVADCAP</sequence>
<evidence type="ECO:0000313" key="1">
    <source>
        <dbReference type="EMBL" id="EYF08887.1"/>
    </source>
</evidence>
<dbReference type="PANTHER" id="PTHR35279:SF1">
    <property type="entry name" value="ARABINANASE_LEVANSUCRASE_INVERTASE"/>
    <property type="match status" value="1"/>
</dbReference>
<dbReference type="InterPro" id="IPR023296">
    <property type="entry name" value="Glyco_hydro_beta-prop_sf"/>
</dbReference>
<evidence type="ECO:0000313" key="2">
    <source>
        <dbReference type="Proteomes" id="UP000019678"/>
    </source>
</evidence>
<dbReference type="STRING" id="1192034.CAP_2748"/>
<dbReference type="Proteomes" id="UP000019678">
    <property type="component" value="Unassembled WGS sequence"/>
</dbReference>
<dbReference type="PANTHER" id="PTHR35279">
    <property type="match status" value="1"/>
</dbReference>
<gene>
    <name evidence="1" type="ORF">CAP_2748</name>
</gene>
<keyword evidence="2" id="KW-1185">Reference proteome</keyword>
<protein>
    <submittedName>
        <fullName evidence="1">Laminin G, sub domain 2</fullName>
    </submittedName>
</protein>